<dbReference type="RefSeq" id="WP_377063529.1">
    <property type="nucleotide sequence ID" value="NZ_JBHSJJ010000004.1"/>
</dbReference>
<comment type="caution">
    <text evidence="1">The sequence shown here is derived from an EMBL/GenBank/DDBJ whole genome shotgun (WGS) entry which is preliminary data.</text>
</comment>
<proteinExistence type="predicted"/>
<gene>
    <name evidence="1" type="ORF">ACFPFU_08675</name>
</gene>
<keyword evidence="2" id="KW-1185">Reference proteome</keyword>
<sequence>MKNKLLFLPDIFFVLLLIMSCERASLENLRNEAMKSSNVPGYSDFHFSKNNLTTYQLTIEKQVFDWEKLSYKAKEYLEKIKLKAEDYQE</sequence>
<reference evidence="2" key="1">
    <citation type="journal article" date="2019" name="Int. J. Syst. Evol. Microbiol.">
        <title>The Global Catalogue of Microorganisms (GCM) 10K type strain sequencing project: providing services to taxonomists for standard genome sequencing and annotation.</title>
        <authorList>
            <consortium name="The Broad Institute Genomics Platform"/>
            <consortium name="The Broad Institute Genome Sequencing Center for Infectious Disease"/>
            <person name="Wu L."/>
            <person name="Ma J."/>
        </authorList>
    </citation>
    <scope>NUCLEOTIDE SEQUENCE [LARGE SCALE GENOMIC DNA]</scope>
    <source>
        <strain evidence="2">CGMCC 4.7466</strain>
    </source>
</reference>
<organism evidence="1 2">
    <name type="scientific">Negadavirga shengliensis</name>
    <dbReference type="NCBI Taxonomy" id="1389218"/>
    <lineage>
        <taxon>Bacteria</taxon>
        <taxon>Pseudomonadati</taxon>
        <taxon>Bacteroidota</taxon>
        <taxon>Cytophagia</taxon>
        <taxon>Cytophagales</taxon>
        <taxon>Cyclobacteriaceae</taxon>
        <taxon>Negadavirga</taxon>
    </lineage>
</organism>
<name>A0ABV9SZC2_9BACT</name>
<dbReference type="EMBL" id="JBHSJJ010000004">
    <property type="protein sequence ID" value="MFC4871756.1"/>
    <property type="molecule type" value="Genomic_DNA"/>
</dbReference>
<dbReference type="PROSITE" id="PS51257">
    <property type="entry name" value="PROKAR_LIPOPROTEIN"/>
    <property type="match status" value="1"/>
</dbReference>
<protein>
    <submittedName>
        <fullName evidence="1">Uncharacterized protein</fullName>
    </submittedName>
</protein>
<evidence type="ECO:0000313" key="1">
    <source>
        <dbReference type="EMBL" id="MFC4871756.1"/>
    </source>
</evidence>
<evidence type="ECO:0000313" key="2">
    <source>
        <dbReference type="Proteomes" id="UP001595818"/>
    </source>
</evidence>
<accession>A0ABV9SZC2</accession>
<dbReference type="Proteomes" id="UP001595818">
    <property type="component" value="Unassembled WGS sequence"/>
</dbReference>